<reference evidence="1" key="1">
    <citation type="submission" date="2016-08" db="EMBL/GenBank/DDBJ databases">
        <title>Complete Genome Seqeunce of Paenibacillus sp. nov. IHBB 9852 from high altitute lake of Indian trans-Himalayas.</title>
        <authorList>
            <person name="Kiran S."/>
            <person name="Swarnkar M.K."/>
            <person name="Rana A."/>
            <person name="Tewari R."/>
            <person name="Gulati A."/>
        </authorList>
    </citation>
    <scope>NUCLEOTIDE SEQUENCE [LARGE SCALE GENOMIC DNA]</scope>
    <source>
        <strain evidence="1">IHBB 9852</strain>
    </source>
</reference>
<gene>
    <name evidence="1" type="ORF">BBD41_23460</name>
</gene>
<accession>A0A1B2E5Q0</accession>
<dbReference type="KEGG" id="pib:BBD41_23460"/>
<proteinExistence type="predicted"/>
<dbReference type="RefSeq" id="WP_099478986.1">
    <property type="nucleotide sequence ID" value="NZ_CP016809.1"/>
</dbReference>
<dbReference type="GeneID" id="48311250"/>
<protein>
    <submittedName>
        <fullName evidence="1">Uncharacterized protein</fullName>
    </submittedName>
</protein>
<name>A0A1B2E5Q0_9BACL</name>
<dbReference type="AlphaFoldDB" id="A0A1B2E5Q0"/>
<dbReference type="EMBL" id="CP016809">
    <property type="protein sequence ID" value="ANY75294.1"/>
    <property type="molecule type" value="Genomic_DNA"/>
</dbReference>
<organism evidence="1">
    <name type="scientific">Paenibacillus ihbetae</name>
    <dbReference type="NCBI Taxonomy" id="1870820"/>
    <lineage>
        <taxon>Bacteria</taxon>
        <taxon>Bacillati</taxon>
        <taxon>Bacillota</taxon>
        <taxon>Bacilli</taxon>
        <taxon>Bacillales</taxon>
        <taxon>Paenibacillaceae</taxon>
        <taxon>Paenibacillus</taxon>
    </lineage>
</organism>
<evidence type="ECO:0000313" key="1">
    <source>
        <dbReference type="EMBL" id="ANY75294.1"/>
    </source>
</evidence>
<sequence length="159" mass="18678">MQTYQFLMTIPITELIAYTDDDSDEYVEDPVLMDLTKALDIDIPITTIYERYFDAPVHSGDVLMYASRSHGDHFVVLDTYRDPVDQLDLIRIGFGCTKERVAVVRQLVRQLYDRSETFIHYEEGQYILQKLIDNTAYPKTIEHYGNVFRQRLKTYPQPV</sequence>